<proteinExistence type="predicted"/>
<keyword evidence="2" id="KW-1185">Reference proteome</keyword>
<name>A0A4P9VVQ0_9FUNG</name>
<evidence type="ECO:0000313" key="1">
    <source>
        <dbReference type="EMBL" id="RKO83741.1"/>
    </source>
</evidence>
<feature type="non-terminal residue" evidence="1">
    <location>
        <position position="252"/>
    </location>
</feature>
<organism evidence="1 2">
    <name type="scientific">Blyttiomyces helicus</name>
    <dbReference type="NCBI Taxonomy" id="388810"/>
    <lineage>
        <taxon>Eukaryota</taxon>
        <taxon>Fungi</taxon>
        <taxon>Fungi incertae sedis</taxon>
        <taxon>Chytridiomycota</taxon>
        <taxon>Chytridiomycota incertae sedis</taxon>
        <taxon>Chytridiomycetes</taxon>
        <taxon>Chytridiomycetes incertae sedis</taxon>
        <taxon>Blyttiomyces</taxon>
    </lineage>
</organism>
<dbReference type="Proteomes" id="UP000269721">
    <property type="component" value="Unassembled WGS sequence"/>
</dbReference>
<accession>A0A4P9VVQ0</accession>
<reference evidence="2" key="1">
    <citation type="journal article" date="2018" name="Nat. Microbiol.">
        <title>Leveraging single-cell genomics to expand the fungal tree of life.</title>
        <authorList>
            <person name="Ahrendt S.R."/>
            <person name="Quandt C.A."/>
            <person name="Ciobanu D."/>
            <person name="Clum A."/>
            <person name="Salamov A."/>
            <person name="Andreopoulos B."/>
            <person name="Cheng J.F."/>
            <person name="Woyke T."/>
            <person name="Pelin A."/>
            <person name="Henrissat B."/>
            <person name="Reynolds N.K."/>
            <person name="Benny G.L."/>
            <person name="Smith M.E."/>
            <person name="James T.Y."/>
            <person name="Grigoriev I.V."/>
        </authorList>
    </citation>
    <scope>NUCLEOTIDE SEQUENCE [LARGE SCALE GENOMIC DNA]</scope>
</reference>
<evidence type="ECO:0000313" key="2">
    <source>
        <dbReference type="Proteomes" id="UP000269721"/>
    </source>
</evidence>
<protein>
    <submittedName>
        <fullName evidence="1">Uncharacterized protein</fullName>
    </submittedName>
</protein>
<sequence>MPLIIQNECDPQAHITLSAKDLAALYPPKLDRLKATVNSIACPQGPASHTDVPIHITRLRPRPLPVNLVNKAWHPPEKTHLLVRPDAYSYDSRDSANLKTLLGDAAKHHNVREWYVNFADKRIFRNYGSDECFASDEVQVAEHPILASVREALLHLAGDHHEATTFWDQVKELAGFKREDTFALATQFNHVERAGAAKDVAAFRRTHPELLSPQTTDNAGRPSPFLFENVERKCEIKGGGGLSGREFLFFSR</sequence>
<dbReference type="EMBL" id="ML000895">
    <property type="protein sequence ID" value="RKO83741.1"/>
    <property type="molecule type" value="Genomic_DNA"/>
</dbReference>
<dbReference type="AlphaFoldDB" id="A0A4P9VVQ0"/>
<gene>
    <name evidence="1" type="ORF">BDK51DRAFT_30537</name>
</gene>
<dbReference type="OrthoDB" id="2144157at2759"/>